<dbReference type="Proteomes" id="UP001358586">
    <property type="component" value="Chromosome 1"/>
</dbReference>
<sequence length="73" mass="8463">MAGELIYLDHKYISAEQMKMLVDPVLQCYIRNMSGPPSLLMENYLREAGFWHVAIICRGYKLDPKLISAFIKK</sequence>
<accession>A0ABR0R0V2</accession>
<keyword evidence="2" id="KW-1185">Reference proteome</keyword>
<comment type="caution">
    <text evidence="1">The sequence shown here is derived from an EMBL/GenBank/DDBJ whole genome shotgun (WGS) entry which is preliminary data.</text>
</comment>
<dbReference type="EMBL" id="JARKNE010000001">
    <property type="protein sequence ID" value="KAK5845144.1"/>
    <property type="molecule type" value="Genomic_DNA"/>
</dbReference>
<evidence type="ECO:0000313" key="1">
    <source>
        <dbReference type="EMBL" id="KAK5845144.1"/>
    </source>
</evidence>
<reference evidence="1 2" key="1">
    <citation type="submission" date="2023-03" db="EMBL/GenBank/DDBJ databases">
        <title>WGS of Gossypium arboreum.</title>
        <authorList>
            <person name="Yu D."/>
        </authorList>
    </citation>
    <scope>NUCLEOTIDE SEQUENCE [LARGE SCALE GENOMIC DNA]</scope>
    <source>
        <tissue evidence="1">Leaf</tissue>
    </source>
</reference>
<proteinExistence type="predicted"/>
<name>A0ABR0R0V2_GOSAR</name>
<evidence type="ECO:0000313" key="2">
    <source>
        <dbReference type="Proteomes" id="UP001358586"/>
    </source>
</evidence>
<organism evidence="1 2">
    <name type="scientific">Gossypium arboreum</name>
    <name type="common">Tree cotton</name>
    <name type="synonym">Gossypium nanking</name>
    <dbReference type="NCBI Taxonomy" id="29729"/>
    <lineage>
        <taxon>Eukaryota</taxon>
        <taxon>Viridiplantae</taxon>
        <taxon>Streptophyta</taxon>
        <taxon>Embryophyta</taxon>
        <taxon>Tracheophyta</taxon>
        <taxon>Spermatophyta</taxon>
        <taxon>Magnoliopsida</taxon>
        <taxon>eudicotyledons</taxon>
        <taxon>Gunneridae</taxon>
        <taxon>Pentapetalae</taxon>
        <taxon>rosids</taxon>
        <taxon>malvids</taxon>
        <taxon>Malvales</taxon>
        <taxon>Malvaceae</taxon>
        <taxon>Malvoideae</taxon>
        <taxon>Gossypium</taxon>
    </lineage>
</organism>
<gene>
    <name evidence="1" type="ORF">PVK06_001298</name>
</gene>
<protein>
    <submittedName>
        <fullName evidence="1">Uncharacterized protein</fullName>
    </submittedName>
</protein>